<dbReference type="RefSeq" id="WP_006974679.1">
    <property type="nucleotide sequence ID" value="NZ_ABCS01000071.1"/>
</dbReference>
<dbReference type="InterPro" id="IPR006905">
    <property type="entry name" value="Flavin_halogenase"/>
</dbReference>
<accession>A6GD88</accession>
<dbReference type="PANTHER" id="PTHR43747:SF5">
    <property type="entry name" value="FAD-BINDING DOMAIN-CONTAINING PROTEIN"/>
    <property type="match status" value="1"/>
</dbReference>
<protein>
    <recommendedName>
        <fullName evidence="5">Tryptophan halogenase</fullName>
    </recommendedName>
</protein>
<keyword evidence="4" id="KW-1185">Reference proteome</keyword>
<comment type="caution">
    <text evidence="3">The sequence shown here is derived from an EMBL/GenBank/DDBJ whole genome shotgun (WGS) entry which is preliminary data.</text>
</comment>
<name>A6GD88_9BACT</name>
<evidence type="ECO:0000313" key="4">
    <source>
        <dbReference type="Proteomes" id="UP000005801"/>
    </source>
</evidence>
<proteinExistence type="predicted"/>
<dbReference type="EMBL" id="ABCS01000071">
    <property type="protein sequence ID" value="EDM76163.1"/>
    <property type="molecule type" value="Genomic_DNA"/>
</dbReference>
<keyword evidence="1" id="KW-0560">Oxidoreductase</keyword>
<dbReference type="PANTHER" id="PTHR43747">
    <property type="entry name" value="FAD-BINDING PROTEIN"/>
    <property type="match status" value="1"/>
</dbReference>
<reference evidence="3 4" key="1">
    <citation type="submission" date="2007-06" db="EMBL/GenBank/DDBJ databases">
        <authorList>
            <person name="Shimkets L."/>
            <person name="Ferriera S."/>
            <person name="Johnson J."/>
            <person name="Kravitz S."/>
            <person name="Beeson K."/>
            <person name="Sutton G."/>
            <person name="Rogers Y.-H."/>
            <person name="Friedman R."/>
            <person name="Frazier M."/>
            <person name="Venter J.C."/>
        </authorList>
    </citation>
    <scope>NUCLEOTIDE SEQUENCE [LARGE SCALE GENOMIC DNA]</scope>
    <source>
        <strain evidence="3 4">SIR-1</strain>
    </source>
</reference>
<evidence type="ECO:0008006" key="5">
    <source>
        <dbReference type="Google" id="ProtNLM"/>
    </source>
</evidence>
<organism evidence="3 4">
    <name type="scientific">Plesiocystis pacifica SIR-1</name>
    <dbReference type="NCBI Taxonomy" id="391625"/>
    <lineage>
        <taxon>Bacteria</taxon>
        <taxon>Pseudomonadati</taxon>
        <taxon>Myxococcota</taxon>
        <taxon>Polyangia</taxon>
        <taxon>Nannocystales</taxon>
        <taxon>Nannocystaceae</taxon>
        <taxon>Plesiocystis</taxon>
    </lineage>
</organism>
<dbReference type="InterPro" id="IPR036188">
    <property type="entry name" value="FAD/NAD-bd_sf"/>
</dbReference>
<dbReference type="eggNOG" id="COG0644">
    <property type="taxonomic scope" value="Bacteria"/>
</dbReference>
<dbReference type="Gene3D" id="3.50.50.60">
    <property type="entry name" value="FAD/NAD(P)-binding domain"/>
    <property type="match status" value="1"/>
</dbReference>
<dbReference type="Proteomes" id="UP000005801">
    <property type="component" value="Unassembled WGS sequence"/>
</dbReference>
<evidence type="ECO:0000256" key="2">
    <source>
        <dbReference type="ARBA" id="ARBA00023033"/>
    </source>
</evidence>
<dbReference type="AlphaFoldDB" id="A6GD88"/>
<evidence type="ECO:0000256" key="1">
    <source>
        <dbReference type="ARBA" id="ARBA00023002"/>
    </source>
</evidence>
<keyword evidence="2" id="KW-0503">Monooxygenase</keyword>
<evidence type="ECO:0000313" key="3">
    <source>
        <dbReference type="EMBL" id="EDM76163.1"/>
    </source>
</evidence>
<sequence length="549" mass="59782">MRPPEAAPARAVEHLIVGAGVAGLTLRRFLELEGVSDSVAIVDPRPGSYKVGESVIPELFAHPELAALLPGIRALPSYTAKQGTTFVMHGRDGAPELAYFPVGARQVGEAMHVARDELEAEMARAWTLDIDRAAVTAIDWQTKRVETTAGAYQVSGLIFDCSGPAMVVAKSRGEVDERLPAWATWGYYDVVAEEPAALDRTVREAGWSTLEYDVRHRKIISTEGTAELAERIARSTYLSLVGDGLWTWQIPLFRGTRMSYGVVSRHGPVSPEQYREVVEATAAPHFQLRRRPEHGGSPYDRLHVRSGFARRARTPADKDFILIADAFGFSDPVYSVGTGLAVSQAIEVARMLAAGGWTLERCQAYCAHASRMLDRAQRAFEFWYAGAVVRDDAVAEEIQRDFLQGGLFQASVSEAYGTALDLASLDSERDPFDPDWEVVELLAPVTAFLELPGEGGAALVGWELTSARPCAGGLQLRWAGHGEPDMTMLVQHDPEGAGRAYKRVGELGLSYMRGEVEGPLDTNALNALFAAMMVKLRGREADWLALGAG</sequence>
<dbReference type="SUPFAM" id="SSF51905">
    <property type="entry name" value="FAD/NAD(P)-binding domain"/>
    <property type="match status" value="1"/>
</dbReference>
<gene>
    <name evidence="3" type="ORF">PPSIR1_26923</name>
</gene>
<dbReference type="Pfam" id="PF04820">
    <property type="entry name" value="Trp_halogenase"/>
    <property type="match status" value="1"/>
</dbReference>
<dbReference type="GO" id="GO:0004497">
    <property type="term" value="F:monooxygenase activity"/>
    <property type="evidence" value="ECO:0007669"/>
    <property type="project" value="UniProtKB-KW"/>
</dbReference>
<dbReference type="STRING" id="391625.PPSIR1_26923"/>
<dbReference type="InterPro" id="IPR050816">
    <property type="entry name" value="Flavin-dep_Halogenase_NPB"/>
</dbReference>